<proteinExistence type="predicted"/>
<keyword evidence="2" id="KW-1185">Reference proteome</keyword>
<name>A0ABP7TQ10_9BACT</name>
<evidence type="ECO:0000313" key="1">
    <source>
        <dbReference type="EMBL" id="GAA4029628.1"/>
    </source>
</evidence>
<dbReference type="Proteomes" id="UP001501469">
    <property type="component" value="Unassembled WGS sequence"/>
</dbReference>
<dbReference type="RefSeq" id="WP_345051658.1">
    <property type="nucleotide sequence ID" value="NZ_BAABDK010000010.1"/>
</dbReference>
<dbReference type="EMBL" id="BAABDK010000010">
    <property type="protein sequence ID" value="GAA4029628.1"/>
    <property type="molecule type" value="Genomic_DNA"/>
</dbReference>
<evidence type="ECO:0000313" key="2">
    <source>
        <dbReference type="Proteomes" id="UP001501469"/>
    </source>
</evidence>
<reference evidence="2" key="1">
    <citation type="journal article" date="2019" name="Int. J. Syst. Evol. Microbiol.">
        <title>The Global Catalogue of Microorganisms (GCM) 10K type strain sequencing project: providing services to taxonomists for standard genome sequencing and annotation.</title>
        <authorList>
            <consortium name="The Broad Institute Genomics Platform"/>
            <consortium name="The Broad Institute Genome Sequencing Center for Infectious Disease"/>
            <person name="Wu L."/>
            <person name="Ma J."/>
        </authorList>
    </citation>
    <scope>NUCLEOTIDE SEQUENCE [LARGE SCALE GENOMIC DNA]</scope>
    <source>
        <strain evidence="2">JCM 17225</strain>
    </source>
</reference>
<protein>
    <recommendedName>
        <fullName evidence="3">Nudix hydrolase domain-containing protein</fullName>
    </recommendedName>
</protein>
<comment type="caution">
    <text evidence="1">The sequence shown here is derived from an EMBL/GenBank/DDBJ whole genome shotgun (WGS) entry which is preliminary data.</text>
</comment>
<sequence>MNHSRIIIETYQSQLGQLELLMCSTSQLGQVEVENGVYTTAGHKVQLKRGTPDFAWLPLGMQVESAVAWLFYISKCNTVIEQLSFAIALGEPNTSVQCGGETGQNLIAIGLENGIRQIHIGTEDEEAMAGRAECGDWMPTRFASPLLKYEMEITTITPWGVSTQIPAMEDGERLYFHYIMAENPYMQSADYPSEADASTWFAVEQSKNQLEKNWRA</sequence>
<gene>
    <name evidence="1" type="ORF">GCM10022409_12330</name>
</gene>
<accession>A0ABP7TQ10</accession>
<evidence type="ECO:0008006" key="3">
    <source>
        <dbReference type="Google" id="ProtNLM"/>
    </source>
</evidence>
<organism evidence="1 2">
    <name type="scientific">Hymenobacter glaciei</name>
    <dbReference type="NCBI Taxonomy" id="877209"/>
    <lineage>
        <taxon>Bacteria</taxon>
        <taxon>Pseudomonadati</taxon>
        <taxon>Bacteroidota</taxon>
        <taxon>Cytophagia</taxon>
        <taxon>Cytophagales</taxon>
        <taxon>Hymenobacteraceae</taxon>
        <taxon>Hymenobacter</taxon>
    </lineage>
</organism>